<dbReference type="Pfam" id="PF05135">
    <property type="entry name" value="Phage_connect_1"/>
    <property type="match status" value="1"/>
</dbReference>
<dbReference type="AlphaFoldDB" id="A0ABD6Z531"/>
<accession>A0ABD6Z531</accession>
<dbReference type="EMBL" id="CP046123">
    <property type="protein sequence ID" value="QGN29963.1"/>
    <property type="molecule type" value="Genomic_DNA"/>
</dbReference>
<organism evidence="1 2">
    <name type="scientific">Enterococcus casseliflavus</name>
    <name type="common">Enterococcus flavescens</name>
    <dbReference type="NCBI Taxonomy" id="37734"/>
    <lineage>
        <taxon>Bacteria</taxon>
        <taxon>Bacillati</taxon>
        <taxon>Bacillota</taxon>
        <taxon>Bacilli</taxon>
        <taxon>Lactobacillales</taxon>
        <taxon>Enterococcaceae</taxon>
        <taxon>Enterococcus</taxon>
    </lineage>
</organism>
<reference evidence="1 2" key="1">
    <citation type="submission" date="2019-11" db="EMBL/GenBank/DDBJ databases">
        <title>Detection and genome characteristic of a blood enterococcus casselifavus isolate from Zhengzhou,china.</title>
        <authorList>
            <person name="Wen P."/>
        </authorList>
    </citation>
    <scope>NUCLEOTIDE SEQUENCE [LARGE SCALE GENOMIC DNA]</scope>
    <source>
        <strain evidence="1 2">EC291</strain>
    </source>
</reference>
<name>A0ABD6Z531_ENTCA</name>
<evidence type="ECO:0000313" key="1">
    <source>
        <dbReference type="EMBL" id="QGN29963.1"/>
    </source>
</evidence>
<dbReference type="Proteomes" id="UP000422837">
    <property type="component" value="Chromosome"/>
</dbReference>
<evidence type="ECO:0000313" key="2">
    <source>
        <dbReference type="Proteomes" id="UP000422837"/>
    </source>
</evidence>
<sequence>MKEQNQIALDTLAVELGRKFSITNPTSVEVLKDDIKDAMYDALDYCNRDVLVGNMSSSVKDLYIFRRNTEGNEGETARAEGGVSQSFEIGIPAKIQSKLNRYRVAKVRSFR</sequence>
<evidence type="ECO:0008006" key="3">
    <source>
        <dbReference type="Google" id="ProtNLM"/>
    </source>
</evidence>
<dbReference type="InterPro" id="IPR053746">
    <property type="entry name" value="Viral_HT_Connector_Assembly"/>
</dbReference>
<dbReference type="RefSeq" id="WP_010749490.1">
    <property type="nucleotide sequence ID" value="NZ_CP032739.1"/>
</dbReference>
<proteinExistence type="predicted"/>
<dbReference type="Gene3D" id="1.10.246.150">
    <property type="match status" value="1"/>
</dbReference>
<protein>
    <recommendedName>
        <fullName evidence="3">Phage gp6-like head-tail connector protein</fullName>
    </recommendedName>
</protein>
<gene>
    <name evidence="1" type="ORF">GFU50_10765</name>
</gene>
<dbReference type="InterPro" id="IPR021146">
    <property type="entry name" value="Phage_gp6-like_head-tail"/>
</dbReference>